<keyword evidence="3" id="KW-1185">Reference proteome</keyword>
<protein>
    <submittedName>
        <fullName evidence="2">Uncharacterized protein</fullName>
    </submittedName>
</protein>
<accession>A0AAV2GAG1</accession>
<proteinExistence type="predicted"/>
<evidence type="ECO:0000256" key="1">
    <source>
        <dbReference type="SAM" id="MobiDB-lite"/>
    </source>
</evidence>
<dbReference type="AlphaFoldDB" id="A0AAV2GAG1"/>
<feature type="region of interest" description="Disordered" evidence="1">
    <location>
        <begin position="31"/>
        <end position="76"/>
    </location>
</feature>
<feature type="compositionally biased region" description="Polar residues" evidence="1">
    <location>
        <begin position="31"/>
        <end position="42"/>
    </location>
</feature>
<dbReference type="Proteomes" id="UP001497516">
    <property type="component" value="Chromosome 8"/>
</dbReference>
<sequence length="109" mass="12018">MKRELRDRIKDPSFPITIHAIKDLFAKTMSNPAITAPPSTSKGIDETMTDTGGDNTATESREQSCTQNTNRRLRPLSILNPPNISFPVSISMSICPSSKILSWKLANNT</sequence>
<name>A0AAV2GAG1_9ROSI</name>
<feature type="compositionally biased region" description="Polar residues" evidence="1">
    <location>
        <begin position="49"/>
        <end position="70"/>
    </location>
</feature>
<evidence type="ECO:0000313" key="3">
    <source>
        <dbReference type="Proteomes" id="UP001497516"/>
    </source>
</evidence>
<organism evidence="2 3">
    <name type="scientific">Linum trigynum</name>
    <dbReference type="NCBI Taxonomy" id="586398"/>
    <lineage>
        <taxon>Eukaryota</taxon>
        <taxon>Viridiplantae</taxon>
        <taxon>Streptophyta</taxon>
        <taxon>Embryophyta</taxon>
        <taxon>Tracheophyta</taxon>
        <taxon>Spermatophyta</taxon>
        <taxon>Magnoliopsida</taxon>
        <taxon>eudicotyledons</taxon>
        <taxon>Gunneridae</taxon>
        <taxon>Pentapetalae</taxon>
        <taxon>rosids</taxon>
        <taxon>fabids</taxon>
        <taxon>Malpighiales</taxon>
        <taxon>Linaceae</taxon>
        <taxon>Linum</taxon>
    </lineage>
</organism>
<gene>
    <name evidence="2" type="ORF">LTRI10_LOCUS47349</name>
</gene>
<reference evidence="2 3" key="1">
    <citation type="submission" date="2024-04" db="EMBL/GenBank/DDBJ databases">
        <authorList>
            <person name="Fracassetti M."/>
        </authorList>
    </citation>
    <scope>NUCLEOTIDE SEQUENCE [LARGE SCALE GENOMIC DNA]</scope>
</reference>
<dbReference type="EMBL" id="OZ034821">
    <property type="protein sequence ID" value="CAL1407696.1"/>
    <property type="molecule type" value="Genomic_DNA"/>
</dbReference>
<evidence type="ECO:0000313" key="2">
    <source>
        <dbReference type="EMBL" id="CAL1407696.1"/>
    </source>
</evidence>